<accession>A0ABP9QX55</accession>
<dbReference type="Gene3D" id="2.160.20.10">
    <property type="entry name" value="Single-stranded right-handed beta-helix, Pectin lyase-like"/>
    <property type="match status" value="1"/>
</dbReference>
<keyword evidence="7" id="KW-1185">Reference proteome</keyword>
<dbReference type="PANTHER" id="PTHR31321:SF57">
    <property type="entry name" value="PECTINESTERASE 53-RELATED"/>
    <property type="match status" value="1"/>
</dbReference>
<comment type="similarity">
    <text evidence="1">Belongs to the pectinesterase family.</text>
</comment>
<name>A0ABP9QX55_9RHOO</name>
<keyword evidence="4" id="KW-0732">Signal</keyword>
<organism evidence="6 7">
    <name type="scientific">Viridibacterium curvum</name>
    <dbReference type="NCBI Taxonomy" id="1101404"/>
    <lineage>
        <taxon>Bacteria</taxon>
        <taxon>Pseudomonadati</taxon>
        <taxon>Pseudomonadota</taxon>
        <taxon>Betaproteobacteria</taxon>
        <taxon>Rhodocyclales</taxon>
        <taxon>Rhodocyclaceae</taxon>
        <taxon>Viridibacterium</taxon>
    </lineage>
</organism>
<dbReference type="RefSeq" id="WP_345533853.1">
    <property type="nucleotide sequence ID" value="NZ_BAABLD010000011.1"/>
</dbReference>
<dbReference type="SUPFAM" id="SSF51126">
    <property type="entry name" value="Pectin lyase-like"/>
    <property type="match status" value="1"/>
</dbReference>
<feature type="signal peptide" evidence="4">
    <location>
        <begin position="1"/>
        <end position="20"/>
    </location>
</feature>
<evidence type="ECO:0000256" key="1">
    <source>
        <dbReference type="ARBA" id="ARBA00008891"/>
    </source>
</evidence>
<protein>
    <recommendedName>
        <fullName evidence="5">Pectinesterase catalytic domain-containing protein</fullName>
    </recommendedName>
</protein>
<evidence type="ECO:0000256" key="4">
    <source>
        <dbReference type="SAM" id="SignalP"/>
    </source>
</evidence>
<gene>
    <name evidence="6" type="ORF">GCM10025770_29400</name>
</gene>
<dbReference type="InterPro" id="IPR012334">
    <property type="entry name" value="Pectin_lyas_fold"/>
</dbReference>
<feature type="chain" id="PRO_5046689583" description="Pectinesterase catalytic domain-containing protein" evidence="4">
    <location>
        <begin position="21"/>
        <end position="539"/>
    </location>
</feature>
<evidence type="ECO:0000313" key="6">
    <source>
        <dbReference type="EMBL" id="GAA5168817.1"/>
    </source>
</evidence>
<dbReference type="InterPro" id="IPR011050">
    <property type="entry name" value="Pectin_lyase_fold/virulence"/>
</dbReference>
<reference evidence="7" key="1">
    <citation type="journal article" date="2019" name="Int. J. Syst. Evol. Microbiol.">
        <title>The Global Catalogue of Microorganisms (GCM) 10K type strain sequencing project: providing services to taxonomists for standard genome sequencing and annotation.</title>
        <authorList>
            <consortium name="The Broad Institute Genomics Platform"/>
            <consortium name="The Broad Institute Genome Sequencing Center for Infectious Disease"/>
            <person name="Wu L."/>
            <person name="Ma J."/>
        </authorList>
    </citation>
    <scope>NUCLEOTIDE SEQUENCE [LARGE SCALE GENOMIC DNA]</scope>
    <source>
        <strain evidence="7">JCM 18715</strain>
    </source>
</reference>
<dbReference type="PANTHER" id="PTHR31321">
    <property type="entry name" value="ACYL-COA THIOESTER HYDROLASE YBHC-RELATED"/>
    <property type="match status" value="1"/>
</dbReference>
<dbReference type="Pfam" id="PF01095">
    <property type="entry name" value="Pectinesterase"/>
    <property type="match status" value="1"/>
</dbReference>
<proteinExistence type="inferred from homology"/>
<comment type="caution">
    <text evidence="6">The sequence shown here is derived from an EMBL/GenBank/DDBJ whole genome shotgun (WGS) entry which is preliminary data.</text>
</comment>
<sequence length="539" mass="58222">MLLSLHRSFLIALLCLPVSAALATTQLAGRVEPALAEQAAQVDVRLKLRFDATPAIGTAGFIKVFRARDNKLVDSIDMAGSAASGDTQTAMARANTEVDALAAGVNWGGGARYVYFRPVVVRGETATITLHNNRLEPDTEYYVTLDAGVLSGKIAGGDFAGVTREDGWRFKTRAAHKRSSVTVDDDGEADFRSIQGALNHIMSLSESDDAKVPKHINVRNGVYEELLFLRGTRNLTVQGESRDGVVVHYDNYESFNPGTGTSDGSAGSGFLPGCTPASKAKCGRVYLKGGRAVWLIEGSDLLTLRSFTLKNSHVKVSKVGEATIDNQAEAIYFNSEGRLLAREMNFISAQDTILVKGWSWFHRSLVAGDVDFIWGYPRASLFEDCEIRSVKNVTNNTGYVLQARAVGNTPGFVFLNSRMTAEEGVPEGSVYLARSGGQSCGSQNCDNIAFVNTQIGVHIAAAGWLDKPLPSPRPATCSDTLCAGWVEFGSKKLDGSPLDITQRFDQAIQMPAETQAKRYATRAQVFRDFGGGEGWNPQP</sequence>
<keyword evidence="2" id="KW-0378">Hydrolase</keyword>
<evidence type="ECO:0000259" key="5">
    <source>
        <dbReference type="Pfam" id="PF01095"/>
    </source>
</evidence>
<keyword evidence="3" id="KW-0063">Aspartyl esterase</keyword>
<dbReference type="EMBL" id="BAABLD010000011">
    <property type="protein sequence ID" value="GAA5168817.1"/>
    <property type="molecule type" value="Genomic_DNA"/>
</dbReference>
<evidence type="ECO:0000313" key="7">
    <source>
        <dbReference type="Proteomes" id="UP001500547"/>
    </source>
</evidence>
<dbReference type="InterPro" id="IPR000070">
    <property type="entry name" value="Pectinesterase_cat"/>
</dbReference>
<dbReference type="Proteomes" id="UP001500547">
    <property type="component" value="Unassembled WGS sequence"/>
</dbReference>
<evidence type="ECO:0000256" key="2">
    <source>
        <dbReference type="ARBA" id="ARBA00022801"/>
    </source>
</evidence>
<feature type="domain" description="Pectinesterase catalytic" evidence="5">
    <location>
        <begin position="325"/>
        <end position="465"/>
    </location>
</feature>
<evidence type="ECO:0000256" key="3">
    <source>
        <dbReference type="ARBA" id="ARBA00023085"/>
    </source>
</evidence>